<sequence length="69" mass="8201">MKNLLYHWYEEKVPVEIIYLSKKGELSQRTIQIESFNGEIIKAYCTNKKALRMFKVENILSAQSKRLVH</sequence>
<comment type="caution">
    <text evidence="1">The sequence shown here is derived from an EMBL/GenBank/DDBJ whole genome shotgun (WGS) entry which is preliminary data.</text>
</comment>
<organism evidence="1 2">
    <name type="scientific">Exobacillus caeni</name>
    <dbReference type="NCBI Taxonomy" id="2574798"/>
    <lineage>
        <taxon>Bacteria</taxon>
        <taxon>Bacillati</taxon>
        <taxon>Bacillota</taxon>
        <taxon>Bacilli</taxon>
        <taxon>Bacillales</taxon>
        <taxon>Guptibacillaceae</taxon>
        <taxon>Exobacillus</taxon>
    </lineage>
</organism>
<dbReference type="EMBL" id="SWLG01000001">
    <property type="protein sequence ID" value="TLS39018.1"/>
    <property type="molecule type" value="Genomic_DNA"/>
</dbReference>
<evidence type="ECO:0000313" key="2">
    <source>
        <dbReference type="Proteomes" id="UP000308230"/>
    </source>
</evidence>
<dbReference type="AlphaFoldDB" id="A0A5R9FBG5"/>
<gene>
    <name evidence="1" type="ORF">FCL54_01535</name>
</gene>
<keyword evidence="2" id="KW-1185">Reference proteome</keyword>
<dbReference type="OrthoDB" id="2112405at2"/>
<proteinExistence type="predicted"/>
<accession>A0A5R9FBG5</accession>
<reference evidence="1 2" key="1">
    <citation type="submission" date="2019-04" db="EMBL/GenBank/DDBJ databases">
        <title>Bacillus caeni sp. nov., a bacterium isolated from mangrove sediment.</title>
        <authorList>
            <person name="Huang H."/>
            <person name="Mo K."/>
            <person name="Hu Y."/>
        </authorList>
    </citation>
    <scope>NUCLEOTIDE SEQUENCE [LARGE SCALE GENOMIC DNA]</scope>
    <source>
        <strain evidence="1 2">HB172195</strain>
    </source>
</reference>
<protein>
    <submittedName>
        <fullName evidence="1">WYL domain-containing protein</fullName>
    </submittedName>
</protein>
<name>A0A5R9FBG5_9BACL</name>
<dbReference type="Proteomes" id="UP000308230">
    <property type="component" value="Unassembled WGS sequence"/>
</dbReference>
<dbReference type="RefSeq" id="WP_138122449.1">
    <property type="nucleotide sequence ID" value="NZ_SWLG01000001.1"/>
</dbReference>
<evidence type="ECO:0000313" key="1">
    <source>
        <dbReference type="EMBL" id="TLS39018.1"/>
    </source>
</evidence>